<reference evidence="1 2" key="1">
    <citation type="journal article" date="2022" name="Hortic Res">
        <title>A haplotype resolved chromosomal level avocado genome allows analysis of novel avocado genes.</title>
        <authorList>
            <person name="Nath O."/>
            <person name="Fletcher S.J."/>
            <person name="Hayward A."/>
            <person name="Shaw L.M."/>
            <person name="Masouleh A.K."/>
            <person name="Furtado A."/>
            <person name="Henry R.J."/>
            <person name="Mitter N."/>
        </authorList>
    </citation>
    <scope>NUCLEOTIDE SEQUENCE [LARGE SCALE GENOMIC DNA]</scope>
    <source>
        <strain evidence="2">cv. Hass</strain>
    </source>
</reference>
<evidence type="ECO:0000313" key="2">
    <source>
        <dbReference type="Proteomes" id="UP001234297"/>
    </source>
</evidence>
<keyword evidence="2" id="KW-1185">Reference proteome</keyword>
<sequence>MLSLPMAYAGRKVPALFIFGDSTVDVGTNNFLPIALQEQTSLTMSLIFLGLDPLGDSAMASTLQILWLSVVTMGTQIQQFEMVRGNLTEQMGAEATNVFLSKFVFLLSIGSKDMIHISLSFGLTHKVFIEYLTSNYKDHLVNLKCSLETDETSFSCFIGFKELKKACFPSASLCSNRPEYLFWDMYHPTQAASKLAARTLYDGPQNLVAPINFKTLASLDS</sequence>
<dbReference type="EMBL" id="CM056809">
    <property type="protein sequence ID" value="KAJ8648048.1"/>
    <property type="molecule type" value="Genomic_DNA"/>
</dbReference>
<evidence type="ECO:0000313" key="1">
    <source>
        <dbReference type="EMBL" id="KAJ8648048.1"/>
    </source>
</evidence>
<accession>A0ACC2MRC2</accession>
<comment type="caution">
    <text evidence="1">The sequence shown here is derived from an EMBL/GenBank/DDBJ whole genome shotgun (WGS) entry which is preliminary data.</text>
</comment>
<protein>
    <submittedName>
        <fullName evidence="1">Uncharacterized protein</fullName>
    </submittedName>
</protein>
<dbReference type="Proteomes" id="UP001234297">
    <property type="component" value="Chromosome 1"/>
</dbReference>
<name>A0ACC2MRC2_PERAE</name>
<proteinExistence type="predicted"/>
<organism evidence="1 2">
    <name type="scientific">Persea americana</name>
    <name type="common">Avocado</name>
    <dbReference type="NCBI Taxonomy" id="3435"/>
    <lineage>
        <taxon>Eukaryota</taxon>
        <taxon>Viridiplantae</taxon>
        <taxon>Streptophyta</taxon>
        <taxon>Embryophyta</taxon>
        <taxon>Tracheophyta</taxon>
        <taxon>Spermatophyta</taxon>
        <taxon>Magnoliopsida</taxon>
        <taxon>Magnoliidae</taxon>
        <taxon>Laurales</taxon>
        <taxon>Lauraceae</taxon>
        <taxon>Persea</taxon>
    </lineage>
</organism>
<gene>
    <name evidence="1" type="ORF">MRB53_001071</name>
</gene>